<dbReference type="PANTHER" id="PTHR21314:SF1">
    <property type="entry name" value="QUEUOSINE SALVAGE PROTEIN"/>
    <property type="match status" value="1"/>
</dbReference>
<keyword evidence="1" id="KW-0378">Hydrolase</keyword>
<accession>A0A166WZN4</accession>
<comment type="catalytic activity">
    <reaction evidence="1">
        <text>queuosine 5'-phosphate + H2O = queuine + D-ribose 5-phosphate</text>
        <dbReference type="Rhea" id="RHEA:75387"/>
        <dbReference type="ChEBI" id="CHEBI:15377"/>
        <dbReference type="ChEBI" id="CHEBI:17433"/>
        <dbReference type="ChEBI" id="CHEBI:78346"/>
        <dbReference type="ChEBI" id="CHEBI:194371"/>
    </reaction>
    <physiologicalReaction direction="left-to-right" evidence="1">
        <dbReference type="Rhea" id="RHEA:75388"/>
    </physiologicalReaction>
</comment>
<dbReference type="EMBL" id="KV417480">
    <property type="protein sequence ID" value="KZP34278.1"/>
    <property type="molecule type" value="Genomic_DNA"/>
</dbReference>
<evidence type="ECO:0000313" key="2">
    <source>
        <dbReference type="EMBL" id="KZP34278.1"/>
    </source>
</evidence>
<dbReference type="InterPro" id="IPR019438">
    <property type="entry name" value="Q_salvage"/>
</dbReference>
<reference evidence="2 3" key="1">
    <citation type="journal article" date="2016" name="Mol. Biol. Evol.">
        <title>Comparative Genomics of Early-Diverging Mushroom-Forming Fungi Provides Insights into the Origins of Lignocellulose Decay Capabilities.</title>
        <authorList>
            <person name="Nagy L.G."/>
            <person name="Riley R."/>
            <person name="Tritt A."/>
            <person name="Adam C."/>
            <person name="Daum C."/>
            <person name="Floudas D."/>
            <person name="Sun H."/>
            <person name="Yadav J.S."/>
            <person name="Pangilinan J."/>
            <person name="Larsson K.H."/>
            <person name="Matsuura K."/>
            <person name="Barry K."/>
            <person name="Labutti K."/>
            <person name="Kuo R."/>
            <person name="Ohm R.A."/>
            <person name="Bhattacharya S.S."/>
            <person name="Shirouzu T."/>
            <person name="Yoshinaga Y."/>
            <person name="Martin F.M."/>
            <person name="Grigoriev I.V."/>
            <person name="Hibbett D.S."/>
        </authorList>
    </citation>
    <scope>NUCLEOTIDE SEQUENCE [LARGE SCALE GENOMIC DNA]</scope>
    <source>
        <strain evidence="2 3">CBS 109695</strain>
    </source>
</reference>
<dbReference type="AlphaFoldDB" id="A0A166WZN4"/>
<dbReference type="EC" id="3.2.2.-" evidence="1"/>
<dbReference type="Proteomes" id="UP000076532">
    <property type="component" value="Unassembled WGS sequence"/>
</dbReference>
<dbReference type="PANTHER" id="PTHR21314">
    <property type="entry name" value="QUEUOSINE 5'-PHOSPHATE N-GLYCOSYLASE_HYDROLASE-RELATED"/>
    <property type="match status" value="1"/>
</dbReference>
<comment type="similarity">
    <text evidence="1">Belongs to the QNG1 protein family.</text>
</comment>
<evidence type="ECO:0000313" key="3">
    <source>
        <dbReference type="Proteomes" id="UP000076532"/>
    </source>
</evidence>
<sequence length="420" mass="45045">MSLAVPPFPPSGAFVSSITDSSRLLCEKSNIAISDAAIDRLLLSPAFTQTFTRVSAQHGLAFPLAYPSPLSELNLLCTLSLLNFASGYRAPLHAAAGRGAWDSIRSLVLGLYLAGATNTHTEPLGAAGMKGISEAIVAEWLRVPTHIERPHPTLHGVMVGEPGPLAELVTLITDTLNETGDVLVKGGYPDLGSFVLEALKEGERVKSAEHPGRDLDTVLERLVRAFPAFRDMALIDGQPIYIFKKALFLIHALALRFPSSSSSPFPIPDTTGVPVFADNVLPSLLVQLGVIDLSASALSSIFPQPDPALLEAFLPATPALPKDGAEAKDKTAVADGPVLSESSAYILRAAAVDACERIVARARTIPLDPESDESQNEKGELGWIRELTRPALDMWLWRVAKDRADYRALGRFVLKGTVFF</sequence>
<proteinExistence type="inferred from homology"/>
<protein>
    <recommendedName>
        <fullName evidence="1">Queuosine 5'-phosphate N-glycosylase/hydrolase</fullName>
        <ecNumber evidence="1">3.2.2.-</ecNumber>
    </recommendedName>
    <alternativeName>
        <fullName evidence="1">Queuosine-nucleotide N-glycosylase/hydrolase</fullName>
    </alternativeName>
</protein>
<keyword evidence="3" id="KW-1185">Reference proteome</keyword>
<evidence type="ECO:0000256" key="1">
    <source>
        <dbReference type="RuleBase" id="RU365002"/>
    </source>
</evidence>
<dbReference type="STRING" id="436010.A0A166WZN4"/>
<dbReference type="GO" id="GO:0016787">
    <property type="term" value="F:hydrolase activity"/>
    <property type="evidence" value="ECO:0007669"/>
    <property type="project" value="UniProtKB-KW"/>
</dbReference>
<gene>
    <name evidence="2" type="ORF">FIBSPDRAFT_719490</name>
</gene>
<organism evidence="2 3">
    <name type="scientific">Athelia psychrophila</name>
    <dbReference type="NCBI Taxonomy" id="1759441"/>
    <lineage>
        <taxon>Eukaryota</taxon>
        <taxon>Fungi</taxon>
        <taxon>Dikarya</taxon>
        <taxon>Basidiomycota</taxon>
        <taxon>Agaricomycotina</taxon>
        <taxon>Agaricomycetes</taxon>
        <taxon>Agaricomycetidae</taxon>
        <taxon>Atheliales</taxon>
        <taxon>Atheliaceae</taxon>
        <taxon>Athelia</taxon>
    </lineage>
</organism>
<dbReference type="OrthoDB" id="416777at2759"/>
<comment type="function">
    <text evidence="1">Catalyzes the hydrolysis of queuosine 5'-phosphate, releasing the nucleobase queuine (q). Is required for salvage of queuine from exogenous queuosine (Q) that is imported and then converted to queuosine 5'-phosphate intracellularly.</text>
</comment>
<dbReference type="GO" id="GO:0006400">
    <property type="term" value="P:tRNA modification"/>
    <property type="evidence" value="ECO:0007669"/>
    <property type="project" value="TreeGrafter"/>
</dbReference>
<name>A0A166WZN4_9AGAM</name>
<dbReference type="Pfam" id="PF10343">
    <property type="entry name" value="Q_salvage"/>
    <property type="match status" value="1"/>
</dbReference>